<keyword evidence="3 5" id="KW-0547">Nucleotide-binding</keyword>
<keyword evidence="4 5" id="KW-0067">ATP-binding</keyword>
<name>A0AAD8XZC4_9STRA</name>
<dbReference type="Pfam" id="PF13193">
    <property type="entry name" value="AMP-binding_C"/>
    <property type="match status" value="1"/>
</dbReference>
<dbReference type="InterPro" id="IPR045851">
    <property type="entry name" value="AMP-bd_C_sf"/>
</dbReference>
<dbReference type="NCBIfam" id="NF001208">
    <property type="entry name" value="PRK00174.1"/>
    <property type="match status" value="1"/>
</dbReference>
<dbReference type="InterPro" id="IPR032387">
    <property type="entry name" value="ACAS_N"/>
</dbReference>
<keyword evidence="2 5" id="KW-0436">Ligase</keyword>
<dbReference type="PANTHER" id="PTHR24095:SF14">
    <property type="entry name" value="ACETYL-COENZYME A SYNTHETASE 1"/>
    <property type="match status" value="1"/>
</dbReference>
<feature type="non-terminal residue" evidence="10">
    <location>
        <position position="754"/>
    </location>
</feature>
<dbReference type="InterPro" id="IPR011904">
    <property type="entry name" value="Ac_CoA_lig"/>
</dbReference>
<protein>
    <recommendedName>
        <fullName evidence="5">Acetyl-coenzyme A synthetase</fullName>
        <ecNumber evidence="5">6.2.1.1</ecNumber>
    </recommendedName>
</protein>
<dbReference type="GO" id="GO:0003987">
    <property type="term" value="F:acetate-CoA ligase activity"/>
    <property type="evidence" value="ECO:0007669"/>
    <property type="project" value="UniProtKB-UniRule"/>
</dbReference>
<evidence type="ECO:0000256" key="3">
    <source>
        <dbReference type="ARBA" id="ARBA00022741"/>
    </source>
</evidence>
<reference evidence="10" key="1">
    <citation type="submission" date="2023-06" db="EMBL/GenBank/DDBJ databases">
        <title>Survivors Of The Sea: Transcriptome response of Skeletonema marinoi to long-term dormancy.</title>
        <authorList>
            <person name="Pinder M.I.M."/>
            <person name="Kourtchenko O."/>
            <person name="Robertson E.K."/>
            <person name="Larsson T."/>
            <person name="Maumus F."/>
            <person name="Osuna-Cruz C.M."/>
            <person name="Vancaester E."/>
            <person name="Stenow R."/>
            <person name="Vandepoele K."/>
            <person name="Ploug H."/>
            <person name="Bruchert V."/>
            <person name="Godhe A."/>
            <person name="Topel M."/>
        </authorList>
    </citation>
    <scope>NUCLEOTIDE SEQUENCE</scope>
    <source>
        <strain evidence="10">R05AC</strain>
    </source>
</reference>
<dbReference type="Proteomes" id="UP001224775">
    <property type="component" value="Unassembled WGS sequence"/>
</dbReference>
<gene>
    <name evidence="10" type="ORF">QTG54_012738</name>
</gene>
<dbReference type="SUPFAM" id="SSF56801">
    <property type="entry name" value="Acetyl-CoA synthetase-like"/>
    <property type="match status" value="1"/>
</dbReference>
<dbReference type="GO" id="GO:0019427">
    <property type="term" value="P:acetyl-CoA biosynthetic process from acetate"/>
    <property type="evidence" value="ECO:0007669"/>
    <property type="project" value="InterPro"/>
</dbReference>
<dbReference type="AlphaFoldDB" id="A0AAD8XZC4"/>
<dbReference type="Pfam" id="PF16177">
    <property type="entry name" value="ACAS_N"/>
    <property type="match status" value="1"/>
</dbReference>
<dbReference type="PROSITE" id="PS00455">
    <property type="entry name" value="AMP_BINDING"/>
    <property type="match status" value="1"/>
</dbReference>
<comment type="caution">
    <text evidence="10">The sequence shown here is derived from an EMBL/GenBank/DDBJ whole genome shotgun (WGS) entry which is preliminary data.</text>
</comment>
<dbReference type="InterPro" id="IPR042099">
    <property type="entry name" value="ANL_N_sf"/>
</dbReference>
<organism evidence="10 11">
    <name type="scientific">Skeletonema marinoi</name>
    <dbReference type="NCBI Taxonomy" id="267567"/>
    <lineage>
        <taxon>Eukaryota</taxon>
        <taxon>Sar</taxon>
        <taxon>Stramenopiles</taxon>
        <taxon>Ochrophyta</taxon>
        <taxon>Bacillariophyta</taxon>
        <taxon>Coscinodiscophyceae</taxon>
        <taxon>Thalassiosirophycidae</taxon>
        <taxon>Thalassiosirales</taxon>
        <taxon>Skeletonemataceae</taxon>
        <taxon>Skeletonema</taxon>
        <taxon>Skeletonema marinoi-dohrnii complex</taxon>
    </lineage>
</organism>
<evidence type="ECO:0000256" key="2">
    <source>
        <dbReference type="ARBA" id="ARBA00022598"/>
    </source>
</evidence>
<dbReference type="GO" id="GO:0016208">
    <property type="term" value="F:AMP binding"/>
    <property type="evidence" value="ECO:0007669"/>
    <property type="project" value="InterPro"/>
</dbReference>
<dbReference type="InterPro" id="IPR000873">
    <property type="entry name" value="AMP-dep_synth/lig_dom"/>
</dbReference>
<accession>A0AAD8XZC4</accession>
<dbReference type="CDD" id="cd05966">
    <property type="entry name" value="ACS"/>
    <property type="match status" value="1"/>
</dbReference>
<evidence type="ECO:0000313" key="11">
    <source>
        <dbReference type="Proteomes" id="UP001224775"/>
    </source>
</evidence>
<dbReference type="NCBIfam" id="TIGR02188">
    <property type="entry name" value="Ac_CoA_lig_AcsA"/>
    <property type="match status" value="1"/>
</dbReference>
<evidence type="ECO:0000256" key="1">
    <source>
        <dbReference type="ARBA" id="ARBA00006432"/>
    </source>
</evidence>
<dbReference type="GO" id="GO:0005524">
    <property type="term" value="F:ATP binding"/>
    <property type="evidence" value="ECO:0007669"/>
    <property type="project" value="UniProtKB-UniRule"/>
</dbReference>
<dbReference type="Pfam" id="PF00501">
    <property type="entry name" value="AMP-binding"/>
    <property type="match status" value="1"/>
</dbReference>
<dbReference type="PANTHER" id="PTHR24095">
    <property type="entry name" value="ACETYL-COENZYME A SYNTHETASE"/>
    <property type="match status" value="1"/>
</dbReference>
<feature type="domain" description="AMP-dependent synthetase/ligase" evidence="7">
    <location>
        <begin position="173"/>
        <end position="573"/>
    </location>
</feature>
<evidence type="ECO:0000259" key="8">
    <source>
        <dbReference type="Pfam" id="PF13193"/>
    </source>
</evidence>
<dbReference type="Gene3D" id="3.30.300.30">
    <property type="match status" value="1"/>
</dbReference>
<evidence type="ECO:0000313" key="10">
    <source>
        <dbReference type="EMBL" id="KAK1736716.1"/>
    </source>
</evidence>
<dbReference type="FunFam" id="3.30.300.30:FF:000004">
    <property type="entry name" value="Acetyl-coenzyme A synthetase"/>
    <property type="match status" value="1"/>
</dbReference>
<dbReference type="FunFam" id="3.40.50.12780:FF:000001">
    <property type="entry name" value="Acetyl-coenzyme A synthetase"/>
    <property type="match status" value="1"/>
</dbReference>
<sequence>LNITSQNHKPTAIISRKMIAAITTHALALLVQLSGNGVGAFVPSSLSTRNRAIIQPTASYQGINSPLFLAADNEDAPDHMPVMEEVASTYDAKITHQFDRYKLDHANSLSHNAQYWNQRATDLLTWEHYPFDSNNCDGIMTGGFEHGDVTWFAGARMNICYNAVDRHAQDPTKAKKVAMIWEGDEPGQSIEFTYADLQRKISEIANAMKSQGVKKGDVVTIYMPMIPQLPMTMLACARIGAIHSVVFAGFSSEALSSRIAASNSKVVITADVGMRGTKEIKLKKIVDEAIEKNNCEDIVSKVLVFERERSTVPDSADTEEKSSGSSDMNWVSGRDVNMNDLLPKQRPYCPPESMHAEDPSFILYTSGSTGMPKGLVHSTAGYALYAASTYQTSFDYQPDDIFACVADCGWITGHTYAVYGPLLSGGTTVIFESTPLYPDAGRYWDMVERHKITVFYTAPTAIRSLIRFGDDVPKKYDLSSLRILGTVGEPINPAAWNWYYNEIGQKKCTIVDTYWQTETGGHIVTNIPGVTPMKPGSCTLPLYGIDTVVLDPMTGEIVEGNDVSGVLAIRSPWPGMARTCLGDHERYLATYFKPYAGYYFTGDAVYRDKDGFYFITGRVDDVLNVSGHRIGTAEVESALVKHPSVAQAAVVGRPHPIKGEAIIAFATLTESNAEEEDELVKELRMLIRGEIGPFAAPDIIALTPALPMTRSGKIMRRVLRKISAGEADELGDVSTLADPSVVDTLIDLVAAADA</sequence>
<dbReference type="InterPro" id="IPR020845">
    <property type="entry name" value="AMP-binding_CS"/>
</dbReference>
<dbReference type="Gene3D" id="3.40.50.12780">
    <property type="entry name" value="N-terminal domain of ligase-like"/>
    <property type="match status" value="1"/>
</dbReference>
<keyword evidence="11" id="KW-1185">Reference proteome</keyword>
<evidence type="ECO:0000256" key="6">
    <source>
        <dbReference type="SAM" id="MobiDB-lite"/>
    </source>
</evidence>
<evidence type="ECO:0000256" key="4">
    <source>
        <dbReference type="ARBA" id="ARBA00022840"/>
    </source>
</evidence>
<feature type="domain" description="Acetyl-coenzyme A synthetase N-terminal" evidence="9">
    <location>
        <begin position="101"/>
        <end position="163"/>
    </location>
</feature>
<feature type="domain" description="AMP-binding enzyme C-terminal" evidence="8">
    <location>
        <begin position="634"/>
        <end position="713"/>
    </location>
</feature>
<evidence type="ECO:0000256" key="5">
    <source>
        <dbReference type="RuleBase" id="RU361147"/>
    </source>
</evidence>
<evidence type="ECO:0000259" key="7">
    <source>
        <dbReference type="Pfam" id="PF00501"/>
    </source>
</evidence>
<proteinExistence type="inferred from homology"/>
<dbReference type="InterPro" id="IPR025110">
    <property type="entry name" value="AMP-bd_C"/>
</dbReference>
<dbReference type="EC" id="6.2.1.1" evidence="5"/>
<feature type="region of interest" description="Disordered" evidence="6">
    <location>
        <begin position="310"/>
        <end position="329"/>
    </location>
</feature>
<comment type="catalytic activity">
    <reaction evidence="5">
        <text>acetate + ATP + CoA = acetyl-CoA + AMP + diphosphate</text>
        <dbReference type="Rhea" id="RHEA:23176"/>
        <dbReference type="ChEBI" id="CHEBI:30089"/>
        <dbReference type="ChEBI" id="CHEBI:30616"/>
        <dbReference type="ChEBI" id="CHEBI:33019"/>
        <dbReference type="ChEBI" id="CHEBI:57287"/>
        <dbReference type="ChEBI" id="CHEBI:57288"/>
        <dbReference type="ChEBI" id="CHEBI:456215"/>
        <dbReference type="EC" id="6.2.1.1"/>
    </reaction>
</comment>
<evidence type="ECO:0000259" key="9">
    <source>
        <dbReference type="Pfam" id="PF16177"/>
    </source>
</evidence>
<dbReference type="EMBL" id="JATAAI010000028">
    <property type="protein sequence ID" value="KAK1736716.1"/>
    <property type="molecule type" value="Genomic_DNA"/>
</dbReference>
<comment type="similarity">
    <text evidence="1 5">Belongs to the ATP-dependent AMP-binding enzyme family.</text>
</comment>